<dbReference type="GO" id="GO:0042795">
    <property type="term" value="P:snRNA transcription by RNA polymerase II"/>
    <property type="evidence" value="ECO:0007669"/>
    <property type="project" value="TreeGrafter"/>
</dbReference>
<feature type="domain" description="Myb-like" evidence="6">
    <location>
        <begin position="383"/>
        <end position="435"/>
    </location>
</feature>
<dbReference type="GO" id="GO:0042796">
    <property type="term" value="P:snRNA transcription by RNA polymerase III"/>
    <property type="evidence" value="ECO:0007669"/>
    <property type="project" value="TreeGrafter"/>
</dbReference>
<dbReference type="GO" id="GO:0001006">
    <property type="term" value="F:RNA polymerase III type 3 promoter sequence-specific DNA binding"/>
    <property type="evidence" value="ECO:0007669"/>
    <property type="project" value="TreeGrafter"/>
</dbReference>
<keyword evidence="2" id="KW-0238">DNA-binding</keyword>
<feature type="domain" description="HTH myb-type" evidence="7">
    <location>
        <begin position="488"/>
        <end position="544"/>
    </location>
</feature>
<dbReference type="CDD" id="cd00167">
    <property type="entry name" value="SANT"/>
    <property type="match status" value="3"/>
</dbReference>
<dbReference type="InterPro" id="IPR009057">
    <property type="entry name" value="Homeodomain-like_sf"/>
</dbReference>
<dbReference type="Pfam" id="PF00249">
    <property type="entry name" value="Myb_DNA-binding"/>
    <property type="match status" value="4"/>
</dbReference>
<feature type="domain" description="Myb-like" evidence="6">
    <location>
        <begin position="436"/>
        <end position="487"/>
    </location>
</feature>
<keyword evidence="3" id="KW-0804">Transcription</keyword>
<evidence type="ECO:0000256" key="3">
    <source>
        <dbReference type="ARBA" id="ARBA00023163"/>
    </source>
</evidence>
<feature type="region of interest" description="Disordered" evidence="5">
    <location>
        <begin position="633"/>
        <end position="693"/>
    </location>
</feature>
<feature type="compositionally biased region" description="Polar residues" evidence="5">
    <location>
        <begin position="681"/>
        <end position="690"/>
    </location>
</feature>
<feature type="region of interest" description="Disordered" evidence="5">
    <location>
        <begin position="246"/>
        <end position="266"/>
    </location>
</feature>
<dbReference type="GO" id="GO:0000978">
    <property type="term" value="F:RNA polymerase II cis-regulatory region sequence-specific DNA binding"/>
    <property type="evidence" value="ECO:0007669"/>
    <property type="project" value="TreeGrafter"/>
</dbReference>
<dbReference type="InterPro" id="IPR001005">
    <property type="entry name" value="SANT/Myb"/>
</dbReference>
<accession>A0A5P1FAI4</accession>
<evidence type="ECO:0000313" key="8">
    <source>
        <dbReference type="EMBL" id="ONK74427.1"/>
    </source>
</evidence>
<evidence type="ECO:0000313" key="9">
    <source>
        <dbReference type="Proteomes" id="UP000243459"/>
    </source>
</evidence>
<evidence type="ECO:0000256" key="1">
    <source>
        <dbReference type="ARBA" id="ARBA00023015"/>
    </source>
</evidence>
<dbReference type="Gene3D" id="1.10.10.60">
    <property type="entry name" value="Homeodomain-like"/>
    <property type="match status" value="4"/>
</dbReference>
<name>A0A5P1FAI4_ASPOF</name>
<dbReference type="AlphaFoldDB" id="A0A5P1FAI4"/>
<sequence length="726" mass="83161">MPLSSSSDSDGDGDDDREMLRRILAKTGTSAMEIPNDSDSDSSGSDVLGWFRQIQEKFSINSDGPDPFPVIKPLRSVAPSDSDDDDVMETMAAIHRRFDQYENDVMKDQDQIVMQETNTTVTDITSQQEITDILSKDLNCTHQLRNSSFTGLHQLVDISGDVPMKALTYSQFPKSAQNFVSALKKNRSCQRFIRRKLIEIEAKIEESKRLKERIKCLMDFQLSCKRKIGHIICQKKDPRVRLISMQKQRTSKAMKGESATKIPALCHGPPENSHVSKYKMVLKRFPLPFKKQHWSVVEKENLAKGLKQQYQEMLLLNSMNLESDLESSMNPDMMSAILSNDLEVTSEKIRSFLPLVNWDRLASMYVSGRSGLECESRWLNCEDPLINYSPWTILEDKKLLLIVQERGIYNWIDIAVMLGTRRTPFQCLARYQRSLNPHILNKNWTEDEDFMLRTAVEIFGEHNWQLVASNLEGRTGTQCSNRWLKTLNPERRKVGRWSVDEDKRLKVAVMLFGAKNWKKIARFAPGRTQVQCRERWLNCLDPSLKLEAWTTEEDDKLKAAIDEHGYSWSKVATCVPPRTDNQCMRRWKYLFPEEVSLLREARRLKKTVLISNFVDRESERPLIGPGDFSSLVSTPAECGNSSKGSKKRSREGAEREKQREVSRNKKSKKSRAKSRRCSEENMSGNNSLNSGEAPFTDSLIMLKMGLLGGEGREFQGGINQITLQSI</sequence>
<dbReference type="FunFam" id="1.10.10.60:FF:000016">
    <property type="entry name" value="Transcriptional activator Myb isoform A"/>
    <property type="match status" value="1"/>
</dbReference>
<dbReference type="SUPFAM" id="SSF46689">
    <property type="entry name" value="Homeodomain-like"/>
    <property type="match status" value="3"/>
</dbReference>
<feature type="domain" description="Myb-like" evidence="6">
    <location>
        <begin position="489"/>
        <end position="540"/>
    </location>
</feature>
<dbReference type="PROSITE" id="PS51294">
    <property type="entry name" value="HTH_MYB"/>
    <property type="match status" value="3"/>
</dbReference>
<evidence type="ECO:0000256" key="2">
    <source>
        <dbReference type="ARBA" id="ARBA00023125"/>
    </source>
</evidence>
<feature type="compositionally biased region" description="Basic residues" evidence="5">
    <location>
        <begin position="664"/>
        <end position="675"/>
    </location>
</feature>
<evidence type="ECO:0000259" key="7">
    <source>
        <dbReference type="PROSITE" id="PS51294"/>
    </source>
</evidence>
<organism evidence="8 9">
    <name type="scientific">Asparagus officinalis</name>
    <name type="common">Garden asparagus</name>
    <dbReference type="NCBI Taxonomy" id="4686"/>
    <lineage>
        <taxon>Eukaryota</taxon>
        <taxon>Viridiplantae</taxon>
        <taxon>Streptophyta</taxon>
        <taxon>Embryophyta</taxon>
        <taxon>Tracheophyta</taxon>
        <taxon>Spermatophyta</taxon>
        <taxon>Magnoliopsida</taxon>
        <taxon>Liliopsida</taxon>
        <taxon>Asparagales</taxon>
        <taxon>Asparagaceae</taxon>
        <taxon>Asparagoideae</taxon>
        <taxon>Asparagus</taxon>
    </lineage>
</organism>
<dbReference type="InterPro" id="IPR017930">
    <property type="entry name" value="Myb_dom"/>
</dbReference>
<dbReference type="GO" id="GO:0019185">
    <property type="term" value="C:snRNA-activating protein complex"/>
    <property type="evidence" value="ECO:0007669"/>
    <property type="project" value="TreeGrafter"/>
</dbReference>
<dbReference type="EMBL" id="CM007383">
    <property type="protein sequence ID" value="ONK74427.1"/>
    <property type="molecule type" value="Genomic_DNA"/>
</dbReference>
<keyword evidence="9" id="KW-1185">Reference proteome</keyword>
<dbReference type="PROSITE" id="PS50090">
    <property type="entry name" value="MYB_LIKE"/>
    <property type="match status" value="4"/>
</dbReference>
<dbReference type="InterPro" id="IPR051575">
    <property type="entry name" value="Myb-like_DNA-bd"/>
</dbReference>
<dbReference type="SMART" id="SM00717">
    <property type="entry name" value="SANT"/>
    <property type="match status" value="5"/>
</dbReference>
<feature type="domain" description="HTH myb-type" evidence="7">
    <location>
        <begin position="436"/>
        <end position="487"/>
    </location>
</feature>
<dbReference type="OMA" id="LECESRW"/>
<feature type="compositionally biased region" description="Basic and acidic residues" evidence="5">
    <location>
        <begin position="650"/>
        <end position="663"/>
    </location>
</feature>
<feature type="region of interest" description="Disordered" evidence="5">
    <location>
        <begin position="25"/>
        <end position="46"/>
    </location>
</feature>
<dbReference type="PANTHER" id="PTHR46621:SF1">
    <property type="entry name" value="SNRNA-ACTIVATING PROTEIN COMPLEX SUBUNIT 4"/>
    <property type="match status" value="1"/>
</dbReference>
<evidence type="ECO:0000259" key="6">
    <source>
        <dbReference type="PROSITE" id="PS50090"/>
    </source>
</evidence>
<feature type="domain" description="Myb-like" evidence="6">
    <location>
        <begin position="541"/>
        <end position="591"/>
    </location>
</feature>
<evidence type="ECO:0000256" key="4">
    <source>
        <dbReference type="ARBA" id="ARBA00023242"/>
    </source>
</evidence>
<dbReference type="Gramene" id="ONK74427">
    <property type="protein sequence ID" value="ONK74427"/>
    <property type="gene ID" value="A4U43_C03F6100"/>
</dbReference>
<keyword evidence="4" id="KW-0539">Nucleus</keyword>
<keyword evidence="1" id="KW-0805">Transcription regulation</keyword>
<evidence type="ECO:0000256" key="5">
    <source>
        <dbReference type="SAM" id="MobiDB-lite"/>
    </source>
</evidence>
<reference evidence="9" key="1">
    <citation type="journal article" date="2017" name="Nat. Commun.">
        <title>The asparagus genome sheds light on the origin and evolution of a young Y chromosome.</title>
        <authorList>
            <person name="Harkess A."/>
            <person name="Zhou J."/>
            <person name="Xu C."/>
            <person name="Bowers J.E."/>
            <person name="Van der Hulst R."/>
            <person name="Ayyampalayam S."/>
            <person name="Mercati F."/>
            <person name="Riccardi P."/>
            <person name="McKain M.R."/>
            <person name="Kakrana A."/>
            <person name="Tang H."/>
            <person name="Ray J."/>
            <person name="Groenendijk J."/>
            <person name="Arikit S."/>
            <person name="Mathioni S.M."/>
            <person name="Nakano M."/>
            <person name="Shan H."/>
            <person name="Telgmann-Rauber A."/>
            <person name="Kanno A."/>
            <person name="Yue Z."/>
            <person name="Chen H."/>
            <person name="Li W."/>
            <person name="Chen Y."/>
            <person name="Xu X."/>
            <person name="Zhang Y."/>
            <person name="Luo S."/>
            <person name="Chen H."/>
            <person name="Gao J."/>
            <person name="Mao Z."/>
            <person name="Pires J.C."/>
            <person name="Luo M."/>
            <person name="Kudrna D."/>
            <person name="Wing R.A."/>
            <person name="Meyers B.C."/>
            <person name="Yi K."/>
            <person name="Kong H."/>
            <person name="Lavrijsen P."/>
            <person name="Sunseri F."/>
            <person name="Falavigna A."/>
            <person name="Ye Y."/>
            <person name="Leebens-Mack J.H."/>
            <person name="Chen G."/>
        </authorList>
    </citation>
    <scope>NUCLEOTIDE SEQUENCE [LARGE SCALE GENOMIC DNA]</scope>
    <source>
        <strain evidence="9">cv. DH0086</strain>
    </source>
</reference>
<protein>
    <submittedName>
        <fullName evidence="8">Uncharacterized protein</fullName>
    </submittedName>
</protein>
<dbReference type="PANTHER" id="PTHR46621">
    <property type="entry name" value="SNRNA-ACTIVATING PROTEIN COMPLEX SUBUNIT 4"/>
    <property type="match status" value="1"/>
</dbReference>
<feature type="domain" description="HTH myb-type" evidence="7">
    <location>
        <begin position="548"/>
        <end position="595"/>
    </location>
</feature>
<gene>
    <name evidence="8" type="ORF">A4U43_C03F6100</name>
</gene>
<dbReference type="Proteomes" id="UP000243459">
    <property type="component" value="Chromosome 3"/>
</dbReference>
<proteinExistence type="predicted"/>